<protein>
    <recommendedName>
        <fullName evidence="4">Curli production assembly/transport component CsgG</fullName>
    </recommendedName>
</protein>
<dbReference type="RefSeq" id="WP_170077572.1">
    <property type="nucleotide sequence ID" value="NZ_JABAFA010000021.1"/>
</dbReference>
<dbReference type="AlphaFoldDB" id="A0A848BAN8"/>
<evidence type="ECO:0008006" key="4">
    <source>
        <dbReference type="Google" id="ProtNLM"/>
    </source>
</evidence>
<proteinExistence type="predicted"/>
<dbReference type="GO" id="GO:0030288">
    <property type="term" value="C:outer membrane-bounded periplasmic space"/>
    <property type="evidence" value="ECO:0007669"/>
    <property type="project" value="InterPro"/>
</dbReference>
<evidence type="ECO:0000313" key="2">
    <source>
        <dbReference type="EMBL" id="NMD99174.1"/>
    </source>
</evidence>
<dbReference type="InterPro" id="IPR005534">
    <property type="entry name" value="Curli_assmbl/transp-comp_CsgG"/>
</dbReference>
<keyword evidence="1" id="KW-0732">Signal</keyword>
<organism evidence="2 3">
    <name type="scientific">Selenomonas bovis</name>
    <dbReference type="NCBI Taxonomy" id="416586"/>
    <lineage>
        <taxon>Bacteria</taxon>
        <taxon>Bacillati</taxon>
        <taxon>Bacillota</taxon>
        <taxon>Negativicutes</taxon>
        <taxon>Selenomonadales</taxon>
        <taxon>Selenomonadaceae</taxon>
        <taxon>Selenomonas</taxon>
    </lineage>
</organism>
<reference evidence="2 3" key="1">
    <citation type="submission" date="2020-04" db="EMBL/GenBank/DDBJ databases">
        <authorList>
            <person name="Hitch T.C.A."/>
            <person name="Wylensek D."/>
            <person name="Clavel T."/>
        </authorList>
    </citation>
    <scope>NUCLEOTIDE SEQUENCE [LARGE SCALE GENOMIC DNA]</scope>
    <source>
        <strain evidence="2 3">PG-130-P53-12</strain>
    </source>
</reference>
<feature type="chain" id="PRO_5038425170" description="Curli production assembly/transport component CsgG" evidence="1">
    <location>
        <begin position="24"/>
        <end position="243"/>
    </location>
</feature>
<sequence>MKKIFLSALLTACCLLGIASPGAAMPRLPIGASVVVVELGFAGENDADQMSGLTRRKMASRAVEDINLRIMQQAGQRLALKDLPDDSSFYEHAEDERALAGGVKESEAMHIGKAVGADYVVYGSLIGAGINDSSVESLLYNAQTRTATVTLTLRVIDCRSGAIVAMATGEGTSKLPVACSSDVLQVANMVMMARSGGTGSGLGSLGDKTISSAAQEAAVDLLSDTVGKAANAAAKNLLTQLGY</sequence>
<comment type="caution">
    <text evidence="2">The sequence shown here is derived from an EMBL/GenBank/DDBJ whole genome shotgun (WGS) entry which is preliminary data.</text>
</comment>
<accession>A0A848BAN8</accession>
<dbReference type="Gene3D" id="3.40.50.10610">
    <property type="entry name" value="ABC-type transport auxiliary lipoprotein component"/>
    <property type="match status" value="1"/>
</dbReference>
<evidence type="ECO:0000313" key="3">
    <source>
        <dbReference type="Proteomes" id="UP000543804"/>
    </source>
</evidence>
<name>A0A848BAN8_9FIRM</name>
<gene>
    <name evidence="2" type="ORF">HF878_06765</name>
</gene>
<feature type="signal peptide" evidence="1">
    <location>
        <begin position="1"/>
        <end position="23"/>
    </location>
</feature>
<dbReference type="Proteomes" id="UP000543804">
    <property type="component" value="Unassembled WGS sequence"/>
</dbReference>
<evidence type="ECO:0000256" key="1">
    <source>
        <dbReference type="SAM" id="SignalP"/>
    </source>
</evidence>
<keyword evidence="3" id="KW-1185">Reference proteome</keyword>
<dbReference type="Pfam" id="PF03783">
    <property type="entry name" value="CsgG"/>
    <property type="match status" value="1"/>
</dbReference>
<dbReference type="EMBL" id="JABAFA010000021">
    <property type="protein sequence ID" value="NMD99174.1"/>
    <property type="molecule type" value="Genomic_DNA"/>
</dbReference>